<dbReference type="InterPro" id="IPR000572">
    <property type="entry name" value="OxRdtase_Mopterin-bd_dom"/>
</dbReference>
<dbReference type="SUPFAM" id="SSF56524">
    <property type="entry name" value="Oxidoreductase molybdopterin-binding domain"/>
    <property type="match status" value="1"/>
</dbReference>
<evidence type="ECO:0000256" key="1">
    <source>
        <dbReference type="SAM" id="Phobius"/>
    </source>
</evidence>
<name>A0ABW4FWF4_9PSEU</name>
<keyword evidence="1" id="KW-0812">Transmembrane</keyword>
<dbReference type="Gene3D" id="2.60.40.650">
    <property type="match status" value="1"/>
</dbReference>
<dbReference type="RefSeq" id="WP_343984740.1">
    <property type="nucleotide sequence ID" value="NZ_BAAAJG010000025.1"/>
</dbReference>
<feature type="transmembrane region" description="Helical" evidence="1">
    <location>
        <begin position="133"/>
        <end position="152"/>
    </location>
</feature>
<dbReference type="Proteomes" id="UP001597145">
    <property type="component" value="Unassembled WGS sequence"/>
</dbReference>
<dbReference type="Gene3D" id="3.90.420.10">
    <property type="entry name" value="Oxidoreductase, molybdopterin-binding domain"/>
    <property type="match status" value="1"/>
</dbReference>
<keyword evidence="1" id="KW-0472">Membrane</keyword>
<feature type="transmembrane region" description="Helical" evidence="1">
    <location>
        <begin position="80"/>
        <end position="100"/>
    </location>
</feature>
<protein>
    <submittedName>
        <fullName evidence="3">Molybdopterin-dependent oxidoreductase</fullName>
    </submittedName>
</protein>
<proteinExistence type="predicted"/>
<dbReference type="InterPro" id="IPR014756">
    <property type="entry name" value="Ig_E-set"/>
</dbReference>
<feature type="transmembrane region" description="Helical" evidence="1">
    <location>
        <begin position="21"/>
        <end position="43"/>
    </location>
</feature>
<reference evidence="4" key="1">
    <citation type="journal article" date="2019" name="Int. J. Syst. Evol. Microbiol.">
        <title>The Global Catalogue of Microorganisms (GCM) 10K type strain sequencing project: providing services to taxonomists for standard genome sequencing and annotation.</title>
        <authorList>
            <consortium name="The Broad Institute Genomics Platform"/>
            <consortium name="The Broad Institute Genome Sequencing Center for Infectious Disease"/>
            <person name="Wu L."/>
            <person name="Ma J."/>
        </authorList>
    </citation>
    <scope>NUCLEOTIDE SEQUENCE [LARGE SCALE GENOMIC DNA]</scope>
    <source>
        <strain evidence="4">JCM 12165</strain>
    </source>
</reference>
<evidence type="ECO:0000259" key="2">
    <source>
        <dbReference type="Pfam" id="PF00174"/>
    </source>
</evidence>
<dbReference type="Pfam" id="PF00174">
    <property type="entry name" value="Oxidored_molyb"/>
    <property type="match status" value="1"/>
</dbReference>
<feature type="domain" description="Oxidoreductase molybdopterin-binding" evidence="2">
    <location>
        <begin position="250"/>
        <end position="403"/>
    </location>
</feature>
<dbReference type="PANTHER" id="PTHR19372">
    <property type="entry name" value="SULFITE REDUCTASE"/>
    <property type="match status" value="1"/>
</dbReference>
<dbReference type="EMBL" id="JBHUCP010000033">
    <property type="protein sequence ID" value="MFD1534271.1"/>
    <property type="molecule type" value="Genomic_DNA"/>
</dbReference>
<feature type="transmembrane region" description="Helical" evidence="1">
    <location>
        <begin position="107"/>
        <end position="127"/>
    </location>
</feature>
<dbReference type="SUPFAM" id="SSF81296">
    <property type="entry name" value="E set domains"/>
    <property type="match status" value="1"/>
</dbReference>
<dbReference type="PANTHER" id="PTHR19372:SF7">
    <property type="entry name" value="SULFITE OXIDASE, MITOCHONDRIAL"/>
    <property type="match status" value="1"/>
</dbReference>
<accession>A0ABW4FWF4</accession>
<feature type="transmembrane region" description="Helical" evidence="1">
    <location>
        <begin position="173"/>
        <end position="196"/>
    </location>
</feature>
<dbReference type="InterPro" id="IPR036374">
    <property type="entry name" value="OxRdtase_Mopterin-bd_sf"/>
</dbReference>
<keyword evidence="4" id="KW-1185">Reference proteome</keyword>
<organism evidence="3 4">
    <name type="scientific">Pseudonocardia aurantiaca</name>
    <dbReference type="NCBI Taxonomy" id="75290"/>
    <lineage>
        <taxon>Bacteria</taxon>
        <taxon>Bacillati</taxon>
        <taxon>Actinomycetota</taxon>
        <taxon>Actinomycetes</taxon>
        <taxon>Pseudonocardiales</taxon>
        <taxon>Pseudonocardiaceae</taxon>
        <taxon>Pseudonocardia</taxon>
    </lineage>
</organism>
<keyword evidence="1" id="KW-1133">Transmembrane helix</keyword>
<gene>
    <name evidence="3" type="ORF">ACFSCY_33130</name>
</gene>
<sequence length="524" mass="53916">MSTTEVRPARPSSPSVPAGTGALVGLLSVGAALAAGHLVAGIVSPPSSPFLAVGDAVVRLSPQGLTEFAKSAFGTADKTVLLAGMAVVIAAVAAGAGLASRRSSTPGAVVVAVLGLLGFAAVAAMPAFAPLDLLAPAAALAAGLTVMRRLHALALRRAADEVRAEDGGMSRRTVLLGASAVGAASLLAGGAGALLVRGAGDSRQMVTARLAAAGFAQASAIPPGAAFPEVGTPTFLTQAADFYRIDVALRIPRMSAQDWRLRIHGMVDREVNLTFDDLMARGLVARTITMTCVSNPVGGDLISTAEFVGVDLRALLMEAGVHPEADQAFATSVDGWYAGTPVDVLMEPDRGALLAVGMNGEALLPEHGFPVRMVVPGLYGYVSATKWITDLELTTFAARSGYWLERGWAERGPIKTGSRIDAPRTSARVRAGRVTAAGIAWSQPDGISRVEVRVDGGLWRDAELATDVSGVTWRMWRADLDLGAGSHTVQCRATTGTGVTQTEAYADPVPDGASGWHAVVFTAE</sequence>
<evidence type="ECO:0000313" key="4">
    <source>
        <dbReference type="Proteomes" id="UP001597145"/>
    </source>
</evidence>
<comment type="caution">
    <text evidence="3">The sequence shown here is derived from an EMBL/GenBank/DDBJ whole genome shotgun (WGS) entry which is preliminary data.</text>
</comment>
<evidence type="ECO:0000313" key="3">
    <source>
        <dbReference type="EMBL" id="MFD1534271.1"/>
    </source>
</evidence>